<keyword evidence="2" id="KW-0614">Plasmid</keyword>
<dbReference type="SUPFAM" id="SSF51182">
    <property type="entry name" value="RmlC-like cupins"/>
    <property type="match status" value="1"/>
</dbReference>
<dbReference type="KEGG" id="ypac:CEW88_23985"/>
<dbReference type="InterPro" id="IPR011051">
    <property type="entry name" value="RmlC_Cupin_sf"/>
</dbReference>
<gene>
    <name evidence="2" type="ORF">CEW88_23985</name>
</gene>
<dbReference type="EMBL" id="CP022195">
    <property type="protein sequence ID" value="AWI86832.1"/>
    <property type="molecule type" value="Genomic_DNA"/>
</dbReference>
<dbReference type="PANTHER" id="PTHR40943:SF1">
    <property type="entry name" value="CYTOPLASMIC PROTEIN"/>
    <property type="match status" value="1"/>
</dbReference>
<reference evidence="2 3" key="1">
    <citation type="submission" date="2017-06" db="EMBL/GenBank/DDBJ databases">
        <title>Yangia sp. YSBP01 complete genome sequence.</title>
        <authorList>
            <person name="Woo J.-H."/>
            <person name="Kim H.-S."/>
        </authorList>
    </citation>
    <scope>NUCLEOTIDE SEQUENCE [LARGE SCALE GENOMIC DNA]</scope>
    <source>
        <strain evidence="2 3">YSBP01</strain>
        <plasmid evidence="2 3">unnamed5</plasmid>
    </source>
</reference>
<dbReference type="OrthoDB" id="9799053at2"/>
<sequence length="122" mass="13051">MALLVPVETAPTFAAKEGTAAPDRLIEGAPAFKTWEIDTALAKAANWGKIRTGVWEATEGKTISIKGETLEFCHILSGRCEIAEDGGESHVFGPGDSFVLKPGFTGTWNTLETVRKIFVIAS</sequence>
<proteinExistence type="predicted"/>
<organism evidence="2 3">
    <name type="scientific">Alloyangia pacifica</name>
    <dbReference type="NCBI Taxonomy" id="311180"/>
    <lineage>
        <taxon>Bacteria</taxon>
        <taxon>Pseudomonadati</taxon>
        <taxon>Pseudomonadota</taxon>
        <taxon>Alphaproteobacteria</taxon>
        <taxon>Rhodobacterales</taxon>
        <taxon>Roseobacteraceae</taxon>
        <taxon>Alloyangia</taxon>
    </lineage>
</organism>
<name>A0A2U8HM37_9RHOB</name>
<dbReference type="InterPro" id="IPR008579">
    <property type="entry name" value="UGlyAH_Cupin_dom"/>
</dbReference>
<feature type="domain" description="(S)-ureidoglycine aminohydrolase cupin" evidence="1">
    <location>
        <begin position="48"/>
        <end position="118"/>
    </location>
</feature>
<evidence type="ECO:0000313" key="3">
    <source>
        <dbReference type="Proteomes" id="UP000244915"/>
    </source>
</evidence>
<dbReference type="Gene3D" id="2.60.120.10">
    <property type="entry name" value="Jelly Rolls"/>
    <property type="match status" value="1"/>
</dbReference>
<dbReference type="AlphaFoldDB" id="A0A2U8HM37"/>
<evidence type="ECO:0000313" key="2">
    <source>
        <dbReference type="EMBL" id="AWI86832.1"/>
    </source>
</evidence>
<dbReference type="Proteomes" id="UP000244915">
    <property type="component" value="Plasmid unnamed5"/>
</dbReference>
<dbReference type="RefSeq" id="WP_108970928.1">
    <property type="nucleotide sequence ID" value="NZ_CP022195.1"/>
</dbReference>
<dbReference type="InterPro" id="IPR014710">
    <property type="entry name" value="RmlC-like_jellyroll"/>
</dbReference>
<dbReference type="PANTHER" id="PTHR40943">
    <property type="entry name" value="CYTOPLASMIC PROTEIN-RELATED"/>
    <property type="match status" value="1"/>
</dbReference>
<accession>A0A2U8HM37</accession>
<dbReference type="Pfam" id="PF05899">
    <property type="entry name" value="Cupin_3"/>
    <property type="match status" value="1"/>
</dbReference>
<evidence type="ECO:0000259" key="1">
    <source>
        <dbReference type="Pfam" id="PF05899"/>
    </source>
</evidence>
<geneLocation type="plasmid" evidence="2 3">
    <name>unnamed5</name>
</geneLocation>
<dbReference type="CDD" id="cd02227">
    <property type="entry name" value="cupin_TM1112-like"/>
    <property type="match status" value="1"/>
</dbReference>
<protein>
    <submittedName>
        <fullName evidence="2">Cupin</fullName>
    </submittedName>
</protein>